<comment type="catalytic activity">
    <reaction evidence="5">
        <text>an L-alpha-D-Hep-(1-&gt;5)-[alpha-Kdo-(2-&gt;4)]-alpha-Kdo-(2-&gt;6)-lipid A + ADP-L-glycero-beta-D-manno-heptose = an L-alpha-D-Hep-(1-&gt;3)-L-alpha-D-Hep-(1-&gt;5)-[alpha-Kdo-(2-&gt;4)]-alpha-Kdo-(2-&gt;6)-lipid A + ADP + H(+)</text>
        <dbReference type="Rhea" id="RHEA:74071"/>
        <dbReference type="ChEBI" id="CHEBI:15378"/>
        <dbReference type="ChEBI" id="CHEBI:61506"/>
        <dbReference type="ChEBI" id="CHEBI:193068"/>
        <dbReference type="ChEBI" id="CHEBI:193069"/>
        <dbReference type="ChEBI" id="CHEBI:456216"/>
        <dbReference type="EC" id="2.4.99.24"/>
    </reaction>
</comment>
<protein>
    <recommendedName>
        <fullName evidence="4">lipopolysaccharide heptosyltransferase II</fullName>
        <ecNumber evidence="4">2.4.99.24</ecNumber>
    </recommendedName>
</protein>
<keyword evidence="7" id="KW-1185">Reference proteome</keyword>
<comment type="similarity">
    <text evidence="3">Belongs to the glycosyltransferase 9 family.</text>
</comment>
<gene>
    <name evidence="6" type="primary">waaF</name>
    <name evidence="6" type="ORF">LMF89_02115</name>
</gene>
<dbReference type="SUPFAM" id="SSF53756">
    <property type="entry name" value="UDP-Glycosyltransferase/glycogen phosphorylase"/>
    <property type="match status" value="1"/>
</dbReference>
<dbReference type="EMBL" id="JAJHJB010000002">
    <property type="protein sequence ID" value="MCC5464157.1"/>
    <property type="molecule type" value="Genomic_DNA"/>
</dbReference>
<reference evidence="6" key="1">
    <citation type="submission" date="2021-11" db="EMBL/GenBank/DDBJ databases">
        <title>Description of a new species Pelosinus isolated from the bottom sediments of Lake Baikal.</title>
        <authorList>
            <person name="Zakharyuk A."/>
        </authorList>
    </citation>
    <scope>NUCLEOTIDE SEQUENCE</scope>
    <source>
        <strain evidence="6">Bkl1</strain>
    </source>
</reference>
<evidence type="ECO:0000256" key="5">
    <source>
        <dbReference type="ARBA" id="ARBA00047503"/>
    </source>
</evidence>
<evidence type="ECO:0000256" key="1">
    <source>
        <dbReference type="ARBA" id="ARBA00022676"/>
    </source>
</evidence>
<keyword evidence="1" id="KW-0328">Glycosyltransferase</keyword>
<sequence length="345" mass="38239">MTYKNILIVKLSAIGDVIHALPVARALKQTYPDARITWVVEKPAYDLLTNNPDIDEIIIFDKPKFKSLTGLLSNGYTFSKLLKSHKFDLAIDLQGLFKSAAISYLSGAPKRLVYCNARELSDKIGQRICGNHEHGHVVDRYLDVAQHLGCKIDQVQFPMNITEVEVQKAEAIANHAGLRLENPYVVLAPGTNWPSKCWPTTHFAKLADQLYDNNMIPVIIGGPNDKRLAEEIIANTKIPPVDLIGKTSLKQLAHIIKKSQAFVGGDTGPMHLAVAVGTRVVTMFGPTDPNRNGPYGENHSILTPDVPCICCWKRQCIKTPMCLETLNPDLVYQSIYSKLEMKVGS</sequence>
<dbReference type="PANTHER" id="PTHR30160:SF1">
    <property type="entry name" value="LIPOPOLYSACCHARIDE 1,2-N-ACETYLGLUCOSAMINETRANSFERASE-RELATED"/>
    <property type="match status" value="1"/>
</dbReference>
<dbReference type="RefSeq" id="WP_229533674.1">
    <property type="nucleotide sequence ID" value="NZ_JAJHJB010000002.1"/>
</dbReference>
<dbReference type="InterPro" id="IPR011910">
    <property type="entry name" value="RfaF"/>
</dbReference>
<name>A0ABS8HMJ0_9FIRM</name>
<comment type="caution">
    <text evidence="6">The sequence shown here is derived from an EMBL/GenBank/DDBJ whole genome shotgun (WGS) entry which is preliminary data.</text>
</comment>
<organism evidence="6 7">
    <name type="scientific">Pelosinus baikalensis</name>
    <dbReference type="NCBI Taxonomy" id="2892015"/>
    <lineage>
        <taxon>Bacteria</taxon>
        <taxon>Bacillati</taxon>
        <taxon>Bacillota</taxon>
        <taxon>Negativicutes</taxon>
        <taxon>Selenomonadales</taxon>
        <taxon>Sporomusaceae</taxon>
        <taxon>Pelosinus</taxon>
    </lineage>
</organism>
<dbReference type="CDD" id="cd03789">
    <property type="entry name" value="GT9_LPS_heptosyltransferase"/>
    <property type="match status" value="1"/>
</dbReference>
<evidence type="ECO:0000313" key="7">
    <source>
        <dbReference type="Proteomes" id="UP001165492"/>
    </source>
</evidence>
<accession>A0ABS8HMJ0</accession>
<evidence type="ECO:0000256" key="4">
    <source>
        <dbReference type="ARBA" id="ARBA00044042"/>
    </source>
</evidence>
<evidence type="ECO:0000256" key="3">
    <source>
        <dbReference type="ARBA" id="ARBA00043995"/>
    </source>
</evidence>
<dbReference type="Pfam" id="PF01075">
    <property type="entry name" value="Glyco_transf_9"/>
    <property type="match status" value="1"/>
</dbReference>
<evidence type="ECO:0000313" key="6">
    <source>
        <dbReference type="EMBL" id="MCC5464157.1"/>
    </source>
</evidence>
<keyword evidence="2" id="KW-0808">Transferase</keyword>
<dbReference type="InterPro" id="IPR051199">
    <property type="entry name" value="LPS_LOS_Heptosyltrfase"/>
</dbReference>
<dbReference type="Gene3D" id="3.40.50.2000">
    <property type="entry name" value="Glycogen Phosphorylase B"/>
    <property type="match status" value="2"/>
</dbReference>
<dbReference type="NCBIfam" id="TIGR02195">
    <property type="entry name" value="heptsyl_trn_II"/>
    <property type="match status" value="1"/>
</dbReference>
<dbReference type="PANTHER" id="PTHR30160">
    <property type="entry name" value="TETRAACYLDISACCHARIDE 4'-KINASE-RELATED"/>
    <property type="match status" value="1"/>
</dbReference>
<proteinExistence type="inferred from homology"/>
<evidence type="ECO:0000256" key="2">
    <source>
        <dbReference type="ARBA" id="ARBA00022679"/>
    </source>
</evidence>
<dbReference type="InterPro" id="IPR002201">
    <property type="entry name" value="Glyco_trans_9"/>
</dbReference>
<dbReference type="EC" id="2.4.99.24" evidence="4"/>
<dbReference type="Proteomes" id="UP001165492">
    <property type="component" value="Unassembled WGS sequence"/>
</dbReference>